<dbReference type="Proteomes" id="UP001589870">
    <property type="component" value="Unassembled WGS sequence"/>
</dbReference>
<evidence type="ECO:0000256" key="1">
    <source>
        <dbReference type="ARBA" id="ARBA00023015"/>
    </source>
</evidence>
<keyword evidence="1" id="KW-0805">Transcription regulation</keyword>
<comment type="caution">
    <text evidence="5">The sequence shown here is derived from an EMBL/GenBank/DDBJ whole genome shotgun (WGS) entry which is preliminary data.</text>
</comment>
<dbReference type="InterPro" id="IPR036388">
    <property type="entry name" value="WH-like_DNA-bd_sf"/>
</dbReference>
<evidence type="ECO:0000313" key="6">
    <source>
        <dbReference type="Proteomes" id="UP001589870"/>
    </source>
</evidence>
<dbReference type="PANTHER" id="PTHR44846">
    <property type="entry name" value="MANNOSYL-D-GLYCERATE TRANSPORT/METABOLISM SYSTEM REPRESSOR MNGR-RELATED"/>
    <property type="match status" value="1"/>
</dbReference>
<sequence length="62" mass="6411">MGTPGTRLPTELEMAGQYGVSRISVRRAVKELAAQGLLTVVHGRGTSVSDRAGDVGQADASE</sequence>
<dbReference type="InterPro" id="IPR036390">
    <property type="entry name" value="WH_DNA-bd_sf"/>
</dbReference>
<evidence type="ECO:0000259" key="4">
    <source>
        <dbReference type="PROSITE" id="PS50949"/>
    </source>
</evidence>
<evidence type="ECO:0000256" key="3">
    <source>
        <dbReference type="ARBA" id="ARBA00023163"/>
    </source>
</evidence>
<organism evidence="5 6">
    <name type="scientific">Sphaerimonospora cavernae</name>
    <dbReference type="NCBI Taxonomy" id="1740611"/>
    <lineage>
        <taxon>Bacteria</taxon>
        <taxon>Bacillati</taxon>
        <taxon>Actinomycetota</taxon>
        <taxon>Actinomycetes</taxon>
        <taxon>Streptosporangiales</taxon>
        <taxon>Streptosporangiaceae</taxon>
        <taxon>Sphaerimonospora</taxon>
    </lineage>
</organism>
<evidence type="ECO:0000256" key="2">
    <source>
        <dbReference type="ARBA" id="ARBA00023125"/>
    </source>
</evidence>
<dbReference type="PANTHER" id="PTHR44846:SF1">
    <property type="entry name" value="MANNOSYL-D-GLYCERATE TRANSPORT_METABOLISM SYSTEM REPRESSOR MNGR-RELATED"/>
    <property type="match status" value="1"/>
</dbReference>
<feature type="domain" description="HTH gntR-type" evidence="4">
    <location>
        <begin position="1"/>
        <end position="51"/>
    </location>
</feature>
<dbReference type="SUPFAM" id="SSF46785">
    <property type="entry name" value="Winged helix' DNA-binding domain"/>
    <property type="match status" value="1"/>
</dbReference>
<evidence type="ECO:0000313" key="5">
    <source>
        <dbReference type="EMBL" id="MFC0864115.1"/>
    </source>
</evidence>
<dbReference type="PRINTS" id="PR00035">
    <property type="entry name" value="HTHGNTR"/>
</dbReference>
<dbReference type="CDD" id="cd07377">
    <property type="entry name" value="WHTH_GntR"/>
    <property type="match status" value="1"/>
</dbReference>
<accession>A0ABV6U893</accession>
<keyword evidence="6" id="KW-1185">Reference proteome</keyword>
<proteinExistence type="predicted"/>
<dbReference type="RefSeq" id="WP_394302239.1">
    <property type="nucleotide sequence ID" value="NZ_JBHMQT010000037.1"/>
</dbReference>
<dbReference type="Pfam" id="PF00392">
    <property type="entry name" value="GntR"/>
    <property type="match status" value="1"/>
</dbReference>
<reference evidence="5 6" key="1">
    <citation type="submission" date="2024-09" db="EMBL/GenBank/DDBJ databases">
        <authorList>
            <person name="Sun Q."/>
            <person name="Mori K."/>
        </authorList>
    </citation>
    <scope>NUCLEOTIDE SEQUENCE [LARGE SCALE GENOMIC DNA]</scope>
    <source>
        <strain evidence="5 6">TBRC 1851</strain>
    </source>
</reference>
<keyword evidence="3" id="KW-0804">Transcription</keyword>
<dbReference type="SMART" id="SM00345">
    <property type="entry name" value="HTH_GNTR"/>
    <property type="match status" value="1"/>
</dbReference>
<gene>
    <name evidence="5" type="ORF">ACFHYQ_17615</name>
</gene>
<dbReference type="InterPro" id="IPR050679">
    <property type="entry name" value="Bact_HTH_transcr_reg"/>
</dbReference>
<name>A0ABV6U893_9ACTN</name>
<protein>
    <submittedName>
        <fullName evidence="5">GntR family transcriptional regulator</fullName>
    </submittedName>
</protein>
<dbReference type="EMBL" id="JBHMQT010000037">
    <property type="protein sequence ID" value="MFC0864115.1"/>
    <property type="molecule type" value="Genomic_DNA"/>
</dbReference>
<dbReference type="InterPro" id="IPR000524">
    <property type="entry name" value="Tscrpt_reg_HTH_GntR"/>
</dbReference>
<keyword evidence="2" id="KW-0238">DNA-binding</keyword>
<dbReference type="Gene3D" id="1.10.10.10">
    <property type="entry name" value="Winged helix-like DNA-binding domain superfamily/Winged helix DNA-binding domain"/>
    <property type="match status" value="1"/>
</dbReference>
<dbReference type="PROSITE" id="PS50949">
    <property type="entry name" value="HTH_GNTR"/>
    <property type="match status" value="1"/>
</dbReference>